<dbReference type="InterPro" id="IPR036388">
    <property type="entry name" value="WH-like_DNA-bd_sf"/>
</dbReference>
<sequence>MARALTRKAAETPSIRQKTYQELKDLILTGQLRPSERISESRLAERIGVSRTPLREALMKLEKEGLVVGQRNVGYSVADFDLQTICDLLVVREALDVKAAEIACETATDDDLARIRAIITEMEKLTATASTQPVEAVKQLELGLLIHRVIAEATRNVALIRFIDQIYEQLQVALLLEIVWVELSDLAITEHTAIAEAIYARDPVRAAAAARAHVQSSLDNLRRIQKVYALRRAG</sequence>
<dbReference type="Gene3D" id="1.20.120.530">
    <property type="entry name" value="GntR ligand-binding domain-like"/>
    <property type="match status" value="1"/>
</dbReference>
<dbReference type="InterPro" id="IPR008920">
    <property type="entry name" value="TF_FadR/GntR_C"/>
</dbReference>
<evidence type="ECO:0000256" key="2">
    <source>
        <dbReference type="ARBA" id="ARBA00023125"/>
    </source>
</evidence>
<dbReference type="PRINTS" id="PR00035">
    <property type="entry name" value="HTHGNTR"/>
</dbReference>
<dbReference type="EMBL" id="CP158568">
    <property type="protein sequence ID" value="XBY45845.1"/>
    <property type="molecule type" value="Genomic_DNA"/>
</dbReference>
<proteinExistence type="predicted"/>
<dbReference type="PRINTS" id="PR00033">
    <property type="entry name" value="HTHASNC"/>
</dbReference>
<dbReference type="InterPro" id="IPR011711">
    <property type="entry name" value="GntR_C"/>
</dbReference>
<dbReference type="SMART" id="SM00345">
    <property type="entry name" value="HTH_GNTR"/>
    <property type="match status" value="1"/>
</dbReference>
<dbReference type="GO" id="GO:0003700">
    <property type="term" value="F:DNA-binding transcription factor activity"/>
    <property type="evidence" value="ECO:0007669"/>
    <property type="project" value="InterPro"/>
</dbReference>
<dbReference type="CDD" id="cd07377">
    <property type="entry name" value="WHTH_GntR"/>
    <property type="match status" value="1"/>
</dbReference>
<dbReference type="InterPro" id="IPR000524">
    <property type="entry name" value="Tscrpt_reg_HTH_GntR"/>
</dbReference>
<keyword evidence="1" id="KW-0805">Transcription regulation</keyword>
<evidence type="ECO:0000313" key="5">
    <source>
        <dbReference type="EMBL" id="XBY45845.1"/>
    </source>
</evidence>
<dbReference type="Pfam" id="PF00392">
    <property type="entry name" value="GntR"/>
    <property type="match status" value="1"/>
</dbReference>
<dbReference type="GO" id="GO:0043565">
    <property type="term" value="F:sequence-specific DNA binding"/>
    <property type="evidence" value="ECO:0007669"/>
    <property type="project" value="InterPro"/>
</dbReference>
<accession>A0AAU7XDM5</accession>
<dbReference type="InterPro" id="IPR000485">
    <property type="entry name" value="AsnC-type_HTH_dom"/>
</dbReference>
<reference evidence="5" key="1">
    <citation type="submission" date="2024-06" db="EMBL/GenBank/DDBJ databases">
        <title>Methylostella associata gen. nov., sp. nov., a novel Ancalomicrobiaceae-affiliated facultatively methylotrophic bacteria that feed on methanotrophs of the genus Methylococcus.</title>
        <authorList>
            <person name="Saltykova V."/>
            <person name="Danilova O.V."/>
            <person name="Oshkin I.Y."/>
            <person name="Belova S.E."/>
            <person name="Pimenov N.V."/>
            <person name="Dedysh S.N."/>
        </authorList>
    </citation>
    <scope>NUCLEOTIDE SEQUENCE</scope>
    <source>
        <strain evidence="5">S20</strain>
    </source>
</reference>
<dbReference type="SUPFAM" id="SSF48008">
    <property type="entry name" value="GntR ligand-binding domain-like"/>
    <property type="match status" value="1"/>
</dbReference>
<dbReference type="RefSeq" id="WP_407050940.1">
    <property type="nucleotide sequence ID" value="NZ_CP158568.1"/>
</dbReference>
<dbReference type="SUPFAM" id="SSF46785">
    <property type="entry name" value="Winged helix' DNA-binding domain"/>
    <property type="match status" value="1"/>
</dbReference>
<dbReference type="Gene3D" id="1.10.10.10">
    <property type="entry name" value="Winged helix-like DNA-binding domain superfamily/Winged helix DNA-binding domain"/>
    <property type="match status" value="1"/>
</dbReference>
<dbReference type="PANTHER" id="PTHR43537:SF5">
    <property type="entry name" value="UXU OPERON TRANSCRIPTIONAL REGULATOR"/>
    <property type="match status" value="1"/>
</dbReference>
<evidence type="ECO:0000256" key="3">
    <source>
        <dbReference type="ARBA" id="ARBA00023163"/>
    </source>
</evidence>
<gene>
    <name evidence="5" type="ORF">ABS361_06205</name>
</gene>
<name>A0AAU7XDM5_9HYPH</name>
<keyword evidence="3" id="KW-0804">Transcription</keyword>
<feature type="domain" description="HTH gntR-type" evidence="4">
    <location>
        <begin position="13"/>
        <end position="80"/>
    </location>
</feature>
<dbReference type="SMART" id="SM00895">
    <property type="entry name" value="FCD"/>
    <property type="match status" value="1"/>
</dbReference>
<evidence type="ECO:0000256" key="1">
    <source>
        <dbReference type="ARBA" id="ARBA00023015"/>
    </source>
</evidence>
<dbReference type="PANTHER" id="PTHR43537">
    <property type="entry name" value="TRANSCRIPTIONAL REGULATOR, GNTR FAMILY"/>
    <property type="match status" value="1"/>
</dbReference>
<dbReference type="PROSITE" id="PS50949">
    <property type="entry name" value="HTH_GNTR"/>
    <property type="match status" value="1"/>
</dbReference>
<evidence type="ECO:0000259" key="4">
    <source>
        <dbReference type="PROSITE" id="PS50949"/>
    </source>
</evidence>
<organism evidence="5">
    <name type="scientific">Methyloraptor flagellatus</name>
    <dbReference type="NCBI Taxonomy" id="3162530"/>
    <lineage>
        <taxon>Bacteria</taxon>
        <taxon>Pseudomonadati</taxon>
        <taxon>Pseudomonadota</taxon>
        <taxon>Alphaproteobacteria</taxon>
        <taxon>Hyphomicrobiales</taxon>
        <taxon>Ancalomicrobiaceae</taxon>
        <taxon>Methyloraptor</taxon>
    </lineage>
</organism>
<keyword evidence="2" id="KW-0238">DNA-binding</keyword>
<protein>
    <submittedName>
        <fullName evidence="5">GntR family transcriptional regulator</fullName>
    </submittedName>
</protein>
<dbReference type="Pfam" id="PF07729">
    <property type="entry name" value="FCD"/>
    <property type="match status" value="1"/>
</dbReference>
<dbReference type="InterPro" id="IPR036390">
    <property type="entry name" value="WH_DNA-bd_sf"/>
</dbReference>
<dbReference type="KEGG" id="mflg:ABS361_06205"/>
<dbReference type="AlphaFoldDB" id="A0AAU7XDM5"/>